<dbReference type="EMBL" id="LYCR01000019">
    <property type="protein sequence ID" value="OGM47896.1"/>
    <property type="molecule type" value="Genomic_DNA"/>
</dbReference>
<name>A0A1F8A860_9EURO</name>
<proteinExistence type="predicted"/>
<dbReference type="InterPro" id="IPR056362">
    <property type="entry name" value="AtuA-like_ferredoxin_dom"/>
</dbReference>
<dbReference type="RefSeq" id="XP_022391613.1">
    <property type="nucleotide sequence ID" value="XM_022529850.1"/>
</dbReference>
<comment type="caution">
    <text evidence="3">The sequence shown here is derived from an EMBL/GenBank/DDBJ whole genome shotgun (WGS) entry which is preliminary data.</text>
</comment>
<protein>
    <submittedName>
        <fullName evidence="3">Uncharacterized protein</fullName>
    </submittedName>
</protein>
<evidence type="ECO:0000313" key="4">
    <source>
        <dbReference type="Proteomes" id="UP000179179"/>
    </source>
</evidence>
<evidence type="ECO:0000313" key="3">
    <source>
        <dbReference type="EMBL" id="OGM47896.1"/>
    </source>
</evidence>
<dbReference type="AlphaFoldDB" id="A0A1F8A860"/>
<reference evidence="3 4" key="1">
    <citation type="journal article" date="2016" name="Genome Biol. Evol.">
        <title>Draft genome sequence of an aflatoxigenic Aspergillus species, A. bombycis.</title>
        <authorList>
            <person name="Moore G.G."/>
            <person name="Mack B.M."/>
            <person name="Beltz S.B."/>
            <person name="Gilbert M.K."/>
        </authorList>
    </citation>
    <scope>NUCLEOTIDE SEQUENCE [LARGE SCALE GENOMIC DNA]</scope>
    <source>
        <strain evidence="4">NRRL 26010</strain>
    </source>
</reference>
<evidence type="ECO:0000259" key="2">
    <source>
        <dbReference type="Pfam" id="PF23544"/>
    </source>
</evidence>
<dbReference type="PANTHER" id="PTHR47585">
    <property type="match status" value="1"/>
</dbReference>
<dbReference type="Pfam" id="PF23544">
    <property type="entry name" value="AtuA_ferredoxin"/>
    <property type="match status" value="1"/>
</dbReference>
<evidence type="ECO:0000259" key="1">
    <source>
        <dbReference type="Pfam" id="PF07287"/>
    </source>
</evidence>
<keyword evidence="4" id="KW-1185">Reference proteome</keyword>
<dbReference type="Pfam" id="PF07287">
    <property type="entry name" value="AtuA"/>
    <property type="match status" value="2"/>
</dbReference>
<dbReference type="Proteomes" id="UP000179179">
    <property type="component" value="Unassembled WGS sequence"/>
</dbReference>
<dbReference type="PANTHER" id="PTHR47585:SF1">
    <property type="entry name" value="DUF1446 DOMAIN-CONTAINING PROTEIN"/>
    <property type="match status" value="1"/>
</dbReference>
<feature type="domain" description="Acyclic terpene utilisation N-terminal" evidence="1">
    <location>
        <begin position="2"/>
        <end position="134"/>
    </location>
</feature>
<feature type="domain" description="Acyclic terpene utilisation N-terminal" evidence="1">
    <location>
        <begin position="137"/>
        <end position="227"/>
    </location>
</feature>
<gene>
    <name evidence="3" type="ORF">ABOM_002720</name>
</gene>
<accession>A0A1F8A860</accession>
<dbReference type="InterPro" id="IPR010839">
    <property type="entry name" value="AtuA_N"/>
</dbReference>
<feature type="domain" description="AtuA-like ferredoxin-fold" evidence="2">
    <location>
        <begin position="272"/>
        <end position="367"/>
    </location>
</feature>
<dbReference type="OrthoDB" id="10265871at2759"/>
<dbReference type="GeneID" id="34446110"/>
<organism evidence="3 4">
    <name type="scientific">Aspergillus bombycis</name>
    <dbReference type="NCBI Taxonomy" id="109264"/>
    <lineage>
        <taxon>Eukaryota</taxon>
        <taxon>Fungi</taxon>
        <taxon>Dikarya</taxon>
        <taxon>Ascomycota</taxon>
        <taxon>Pezizomycotina</taxon>
        <taxon>Eurotiomycetes</taxon>
        <taxon>Eurotiomycetidae</taxon>
        <taxon>Eurotiales</taxon>
        <taxon>Aspergillaceae</taxon>
        <taxon>Aspergillus</taxon>
    </lineage>
</organism>
<sequence>MDYDRLAGSLIAGHLTECGPYTRGGNFCGFKSIPNLVRVGYPITEVYNDGSSVITIHPRSNGAVTVDTVKARLVYEIQGPNYLNPDVGSYLEAIRIEEEAPNRVRVTGVKGNPPPPTTNLAVCSSGDYQAEMATYDSRFSTIAIDVYGRVPDDPKSQKETTVMIRHFVQAPTKEAIGHFTKAFMFCAMQGYCRFHPNMDLRTLAPKPYIRYFRARFQQSTLKVRAHVEGQLPIEVDPILKTASFAGQRSYEPTDPVDLQSFGPAKRAPPGSIVLARSGDDGGNTNVGLGVRNADEWPWLRTFLSTQCFQKLLGDGYQPEYRVERFELPHLHAVHFVMYGIFREGVSSSSIIDGFAKSFGEFMRARQVDIPVRFLVRPWVWQDDPYQGMLL</sequence>